<dbReference type="Pfam" id="PF00069">
    <property type="entry name" value="Pkinase"/>
    <property type="match status" value="1"/>
</dbReference>
<dbReference type="PANTHER" id="PTHR48014:SF16">
    <property type="entry name" value="KINASE"/>
    <property type="match status" value="1"/>
</dbReference>
<evidence type="ECO:0000313" key="4">
    <source>
        <dbReference type="Proteomes" id="UP001604277"/>
    </source>
</evidence>
<dbReference type="InterPro" id="IPR011009">
    <property type="entry name" value="Kinase-like_dom_sf"/>
</dbReference>
<evidence type="ECO:0000259" key="2">
    <source>
        <dbReference type="PROSITE" id="PS50011"/>
    </source>
</evidence>
<dbReference type="EMBL" id="JBFOLJ010000002">
    <property type="protein sequence ID" value="KAL2552970.1"/>
    <property type="molecule type" value="Genomic_DNA"/>
</dbReference>
<evidence type="ECO:0000313" key="3">
    <source>
        <dbReference type="EMBL" id="KAL2552970.1"/>
    </source>
</evidence>
<evidence type="ECO:0000256" key="1">
    <source>
        <dbReference type="ARBA" id="ARBA00008874"/>
    </source>
</evidence>
<reference evidence="4" key="1">
    <citation type="submission" date="2024-07" db="EMBL/GenBank/DDBJ databases">
        <title>Two chromosome-level genome assemblies of Korean endemic species Abeliophyllum distichum and Forsythia ovata (Oleaceae).</title>
        <authorList>
            <person name="Jang H."/>
        </authorList>
    </citation>
    <scope>NUCLEOTIDE SEQUENCE [LARGE SCALE GENOMIC DNA]</scope>
</reference>
<name>A0ABD1WU28_9LAMI</name>
<dbReference type="Proteomes" id="UP001604277">
    <property type="component" value="Unassembled WGS sequence"/>
</dbReference>
<dbReference type="PROSITE" id="PS50011">
    <property type="entry name" value="PROTEIN_KINASE_DOM"/>
    <property type="match status" value="1"/>
</dbReference>
<keyword evidence="4" id="KW-1185">Reference proteome</keyword>
<feature type="domain" description="Protein kinase" evidence="2">
    <location>
        <begin position="1"/>
        <end position="276"/>
    </location>
</feature>
<dbReference type="SUPFAM" id="SSF56112">
    <property type="entry name" value="Protein kinase-like (PK-like)"/>
    <property type="match status" value="1"/>
</dbReference>
<organism evidence="3 4">
    <name type="scientific">Forsythia ovata</name>
    <dbReference type="NCBI Taxonomy" id="205694"/>
    <lineage>
        <taxon>Eukaryota</taxon>
        <taxon>Viridiplantae</taxon>
        <taxon>Streptophyta</taxon>
        <taxon>Embryophyta</taxon>
        <taxon>Tracheophyta</taxon>
        <taxon>Spermatophyta</taxon>
        <taxon>Magnoliopsida</taxon>
        <taxon>eudicotyledons</taxon>
        <taxon>Gunneridae</taxon>
        <taxon>Pentapetalae</taxon>
        <taxon>asterids</taxon>
        <taxon>lamiids</taxon>
        <taxon>Lamiales</taxon>
        <taxon>Oleaceae</taxon>
        <taxon>Forsythieae</taxon>
        <taxon>Forsythia</taxon>
    </lineage>
</organism>
<dbReference type="SMART" id="SM00220">
    <property type="entry name" value="S_TKc"/>
    <property type="match status" value="1"/>
</dbReference>
<comment type="similarity">
    <text evidence="1">Belongs to the protein kinase superfamily. STE Ser/Thr protein kinase family. STE20 subfamily.</text>
</comment>
<accession>A0ABD1WU28</accession>
<proteinExistence type="inferred from homology"/>
<dbReference type="InterPro" id="IPR047173">
    <property type="entry name" value="STRAD_A/B-like"/>
</dbReference>
<gene>
    <name evidence="3" type="ORF">Fot_06589</name>
</gene>
<comment type="caution">
    <text evidence="3">The sequence shown here is derived from an EMBL/GenBank/DDBJ whole genome shotgun (WGS) entry which is preliminary data.</text>
</comment>
<sequence length="276" mass="31443">MAPQNFVGKTTGDEYLILKKFRLDCNNLDEEIGRSIFSSTPNAQNVVEFKRNFYSHHRFSCASMAIMSECSLRDIISKQFTYGLPEDCIAIALRETLYRLSFLHGRGHVHRKIDAGQIFVNRASTGATFKLGFQASTYEHDQEREMASTSTLPLRDISKWGSAPEIYRGEEEDYKPHSDIWLVGITALELGYGCFPVRDRVGFEAVIEEIIKKKKLPTMEKLKMIADEETVLEKKFKSMVRKGESEFSPEFEKVVVKCLSEKPEMRPTACASISVN</sequence>
<dbReference type="InterPro" id="IPR000719">
    <property type="entry name" value="Prot_kinase_dom"/>
</dbReference>
<dbReference type="PANTHER" id="PTHR48014">
    <property type="entry name" value="SERINE/THREONINE-PROTEIN KINASE FRAY2"/>
    <property type="match status" value="1"/>
</dbReference>
<dbReference type="Gene3D" id="1.10.510.10">
    <property type="entry name" value="Transferase(Phosphotransferase) domain 1"/>
    <property type="match status" value="1"/>
</dbReference>
<protein>
    <submittedName>
        <fullName evidence="3">Serine/threonine-protein kinase BLUS1</fullName>
    </submittedName>
</protein>
<dbReference type="GO" id="GO:0016301">
    <property type="term" value="F:kinase activity"/>
    <property type="evidence" value="ECO:0007669"/>
    <property type="project" value="UniProtKB-KW"/>
</dbReference>
<dbReference type="AlphaFoldDB" id="A0ABD1WU28"/>
<keyword evidence="3" id="KW-0418">Kinase</keyword>
<keyword evidence="3" id="KW-0808">Transferase</keyword>